<feature type="compositionally biased region" description="Basic and acidic residues" evidence="1">
    <location>
        <begin position="96"/>
        <end position="107"/>
    </location>
</feature>
<feature type="compositionally biased region" description="Polar residues" evidence="1">
    <location>
        <begin position="510"/>
        <end position="534"/>
    </location>
</feature>
<feature type="compositionally biased region" description="Gly residues" evidence="1">
    <location>
        <begin position="38"/>
        <end position="49"/>
    </location>
</feature>
<sequence>MERRRRIWTRRTTRIKRMTMRSRDGGGEEMDGGKRGRAGGGGRVGGGGDMDGEEGEDTRKVRRREGMGDEEVRGAGGDEEDEEGQEDEQEEENEPEETKRRREETWRMRKGRRSEGSGVAVEEELEGGKSLTSTCGAGLEIMSHSMSNSGSGGLDVQVPPGTGTGTSSGRGTRAGTGTDGENGVGPGFEPGSLPESETGLGTRLNMGPGIAMGKDSESGIATGACAMVDYPDGGSLDLRSSPDSAVAEPGAGFEIEARVESAPRIDTGTRVEHTSGTKNEFGTKHRTGIRTESRTGNEPAGGGISVGMCRGTGTGTSRVSGDGAENRMRTDHGGVLRRSNRKITHSAIVREIVQDQLQFGCLLNKRDCPGLPESSFCELVDAALGTIRVPASNQPHIQRLKGLGKGESSRRKTKADGTGCAEKKMERQKKEATKEKDSLKAKDMDMPNVTRDGAGAAGAVTSAAPAAPAAPVAPAAEPCAMVPCFAGHSTAARLQKVRKRAGKLRAHSFAPSSGATDPSITDKSQPLATDSQENSDMRLCGVERCQQQPVAERSDFGVSDHRTCDLDDRENGSEIKETRGSREKQSMEGSPSTAVDLFSNQTSAAGEQQGKTIPPEGLEAREAGKGDFRVSCGLFEEGKENVRWDSSEAKGKGALDAQPVFRIREICRMFGGGEVGGLFRGRAEKRLFDGSFKGGGKESVRCEEGTDGRTAREHALDADDACPLNHAELRPPNDFCPMQGHVLRAMGTDIMADVPIEIGGLCRRVPSRGRVMRSVLMC</sequence>
<evidence type="ECO:0000313" key="3">
    <source>
        <dbReference type="Proteomes" id="UP000265515"/>
    </source>
</evidence>
<feature type="compositionally biased region" description="Gly residues" evidence="1">
    <location>
        <begin position="162"/>
        <end position="188"/>
    </location>
</feature>
<feature type="region of interest" description="Disordered" evidence="1">
    <location>
        <begin position="603"/>
        <end position="622"/>
    </location>
</feature>
<dbReference type="Proteomes" id="UP000265515">
    <property type="component" value="Unassembled WGS sequence"/>
</dbReference>
<gene>
    <name evidence="2" type="ORF">CBR_g38506</name>
</gene>
<keyword evidence="3" id="KW-1185">Reference proteome</keyword>
<name>A0A388JP48_CHABU</name>
<organism evidence="2 3">
    <name type="scientific">Chara braunii</name>
    <name type="common">Braun's stonewort</name>
    <dbReference type="NCBI Taxonomy" id="69332"/>
    <lineage>
        <taxon>Eukaryota</taxon>
        <taxon>Viridiplantae</taxon>
        <taxon>Streptophyta</taxon>
        <taxon>Charophyceae</taxon>
        <taxon>Charales</taxon>
        <taxon>Characeae</taxon>
        <taxon>Chara</taxon>
    </lineage>
</organism>
<feature type="compositionally biased region" description="Basic and acidic residues" evidence="1">
    <location>
        <begin position="552"/>
        <end position="586"/>
    </location>
</feature>
<feature type="compositionally biased region" description="Gly residues" evidence="1">
    <location>
        <begin position="299"/>
        <end position="314"/>
    </location>
</feature>
<feature type="region of interest" description="Disordered" evidence="1">
    <location>
        <begin position="290"/>
        <end position="330"/>
    </location>
</feature>
<evidence type="ECO:0000313" key="2">
    <source>
        <dbReference type="EMBL" id="GBG59482.1"/>
    </source>
</evidence>
<feature type="region of interest" description="Disordered" evidence="1">
    <location>
        <begin position="403"/>
        <end position="454"/>
    </location>
</feature>
<proteinExistence type="predicted"/>
<evidence type="ECO:0000256" key="1">
    <source>
        <dbReference type="SAM" id="MobiDB-lite"/>
    </source>
</evidence>
<feature type="compositionally biased region" description="Acidic residues" evidence="1">
    <location>
        <begin position="77"/>
        <end position="95"/>
    </location>
</feature>
<dbReference type="EMBL" id="BFEA01000004">
    <property type="protein sequence ID" value="GBG59482.1"/>
    <property type="molecule type" value="Genomic_DNA"/>
</dbReference>
<protein>
    <submittedName>
        <fullName evidence="2">Uncharacterized protein</fullName>
    </submittedName>
</protein>
<accession>A0A388JP48</accession>
<reference evidence="2 3" key="1">
    <citation type="journal article" date="2018" name="Cell">
        <title>The Chara Genome: Secondary Complexity and Implications for Plant Terrestrialization.</title>
        <authorList>
            <person name="Nishiyama T."/>
            <person name="Sakayama H."/>
            <person name="Vries J.D."/>
            <person name="Buschmann H."/>
            <person name="Saint-Marcoux D."/>
            <person name="Ullrich K.K."/>
            <person name="Haas F.B."/>
            <person name="Vanderstraeten L."/>
            <person name="Becker D."/>
            <person name="Lang D."/>
            <person name="Vosolsobe S."/>
            <person name="Rombauts S."/>
            <person name="Wilhelmsson P.K.I."/>
            <person name="Janitza P."/>
            <person name="Kern R."/>
            <person name="Heyl A."/>
            <person name="Rumpler F."/>
            <person name="Villalobos L.I.A.C."/>
            <person name="Clay J.M."/>
            <person name="Skokan R."/>
            <person name="Toyoda A."/>
            <person name="Suzuki Y."/>
            <person name="Kagoshima H."/>
            <person name="Schijlen E."/>
            <person name="Tajeshwar N."/>
            <person name="Catarino B."/>
            <person name="Hetherington A.J."/>
            <person name="Saltykova A."/>
            <person name="Bonnot C."/>
            <person name="Breuninger H."/>
            <person name="Symeonidi A."/>
            <person name="Radhakrishnan G.V."/>
            <person name="Van Nieuwerburgh F."/>
            <person name="Deforce D."/>
            <person name="Chang C."/>
            <person name="Karol K.G."/>
            <person name="Hedrich R."/>
            <person name="Ulvskov P."/>
            <person name="Glockner G."/>
            <person name="Delwiche C.F."/>
            <person name="Petrasek J."/>
            <person name="Van de Peer Y."/>
            <person name="Friml J."/>
            <person name="Beilby M."/>
            <person name="Dolan L."/>
            <person name="Kohara Y."/>
            <person name="Sugano S."/>
            <person name="Fujiyama A."/>
            <person name="Delaux P.-M."/>
            <person name="Quint M."/>
            <person name="TheiBen G."/>
            <person name="Hagemann M."/>
            <person name="Harholt J."/>
            <person name="Dunand C."/>
            <person name="Zachgo S."/>
            <person name="Langdale J."/>
            <person name="Maumus F."/>
            <person name="Straeten D.V.D."/>
            <person name="Gould S.B."/>
            <person name="Rensing S.A."/>
        </authorList>
    </citation>
    <scope>NUCLEOTIDE SEQUENCE [LARGE SCALE GENOMIC DNA]</scope>
    <source>
        <strain evidence="2 3">S276</strain>
    </source>
</reference>
<feature type="compositionally biased region" description="Basic and acidic residues" evidence="1">
    <location>
        <begin position="64"/>
        <end position="73"/>
    </location>
</feature>
<feature type="region of interest" description="Disordered" evidence="1">
    <location>
        <begin position="551"/>
        <end position="594"/>
    </location>
</feature>
<feature type="compositionally biased region" description="Basic residues" evidence="1">
    <location>
        <begin position="1"/>
        <end position="20"/>
    </location>
</feature>
<dbReference type="AlphaFoldDB" id="A0A388JP48"/>
<feature type="region of interest" description="Disordered" evidence="1">
    <location>
        <begin position="1"/>
        <end position="127"/>
    </location>
</feature>
<feature type="region of interest" description="Disordered" evidence="1">
    <location>
        <begin position="160"/>
        <end position="197"/>
    </location>
</feature>
<feature type="compositionally biased region" description="Basic and acidic residues" evidence="1">
    <location>
        <begin position="21"/>
        <end position="34"/>
    </location>
</feature>
<feature type="compositionally biased region" description="Basic residues" evidence="1">
    <location>
        <begin position="497"/>
        <end position="506"/>
    </location>
</feature>
<comment type="caution">
    <text evidence="2">The sequence shown here is derived from an EMBL/GenBank/DDBJ whole genome shotgun (WGS) entry which is preliminary data.</text>
</comment>
<dbReference type="Gramene" id="GBG59482">
    <property type="protein sequence ID" value="GBG59482"/>
    <property type="gene ID" value="CBR_g38506"/>
</dbReference>
<feature type="compositionally biased region" description="Basic and acidic residues" evidence="1">
    <location>
        <begin position="421"/>
        <end position="445"/>
    </location>
</feature>
<feature type="region of interest" description="Disordered" evidence="1">
    <location>
        <begin position="497"/>
        <end position="534"/>
    </location>
</feature>